<evidence type="ECO:0000313" key="2">
    <source>
        <dbReference type="Proteomes" id="UP000502611"/>
    </source>
</evidence>
<protein>
    <submittedName>
        <fullName evidence="1">Uncharacterized protein</fullName>
    </submittedName>
</protein>
<dbReference type="Proteomes" id="UP000502611">
    <property type="component" value="Chromosome"/>
</dbReference>
<accession>A0A6M4G675</accession>
<organism evidence="1 2">
    <name type="scientific">Sphingobium yanoikuyae</name>
    <name type="common">Sphingomonas yanoikuyae</name>
    <dbReference type="NCBI Taxonomy" id="13690"/>
    <lineage>
        <taxon>Bacteria</taxon>
        <taxon>Pseudomonadati</taxon>
        <taxon>Pseudomonadota</taxon>
        <taxon>Alphaproteobacteria</taxon>
        <taxon>Sphingomonadales</taxon>
        <taxon>Sphingomonadaceae</taxon>
        <taxon>Sphingobium</taxon>
    </lineage>
</organism>
<proteinExistence type="predicted"/>
<gene>
    <name evidence="1" type="ORF">HH800_09715</name>
</gene>
<dbReference type="AlphaFoldDB" id="A0A6M4G675"/>
<reference evidence="1 2" key="1">
    <citation type="submission" date="2020-04" db="EMBL/GenBank/DDBJ databases">
        <title>The Whole Genome Analysis of High salt-tolerant Sphingobium yanoikuyae YC-XJ2 with Aryl organophosphorus flame retardants (aryl-OPFRs)-degrading capacity and characteristics of Related phosphotriesterase.</title>
        <authorList>
            <person name="Li X."/>
        </authorList>
    </citation>
    <scope>NUCLEOTIDE SEQUENCE [LARGE SCALE GENOMIC DNA]</scope>
    <source>
        <strain evidence="1 2">YC-XJ2</strain>
    </source>
</reference>
<dbReference type="RefSeq" id="WP_169860916.1">
    <property type="nucleotide sequence ID" value="NZ_CP053021.1"/>
</dbReference>
<evidence type="ECO:0000313" key="1">
    <source>
        <dbReference type="EMBL" id="QJR02430.1"/>
    </source>
</evidence>
<name>A0A6M4G675_SPHYA</name>
<dbReference type="EMBL" id="CP053021">
    <property type="protein sequence ID" value="QJR02430.1"/>
    <property type="molecule type" value="Genomic_DNA"/>
</dbReference>
<sequence length="348" mass="38509">MLDLDDIKDLVGHTNKEATRYYDKVDPEALALKLAYAETELSREGATWSGPRVSSGPAFIQAADRNSALQKSFHADQNAAIAKFGVVALVTGCLDQSLKQSGLDLLRTAAAGSLSFRDTHICPVNEECPEFVVAQFGRARACGQCPLGCKSIDHLPAISAKMHKLLRVYAEDLRRLREAENSGRDNAAAELYDSLLFTVNEFLGWKITEHVLLENVKQPVGRDYVIGDPEFVREHLVRNVGESTAQQKILMSIMEADAYPDLNDELLSLQANIIRQRLMGQSFDQVDTLLEGLEPEPEPEPDAVRSLANYIRSVMSITEISFDNLAVAMLEPQQHVPVSIPLLSDMMQ</sequence>